<proteinExistence type="predicted"/>
<dbReference type="GeneID" id="111303879"/>
<dbReference type="PROSITE" id="PS00109">
    <property type="entry name" value="PROTEIN_KINASE_TYR"/>
    <property type="match status" value="1"/>
</dbReference>
<sequence>MASCEAECQPMPLSRTERPKVALGASRGLHQNNIIHKDIRPSNILLNHGFEPLLGDFGIETMRSDDQNFQTSRYLAPEYLENGTFSTQIDVYSFDVVLLELITGQRTMDKKMEQKGFLTWVVSTLEYTIESKPGSLNEDHRPLKSYLPYNCVKTVEQESWYEDIDITSLKRSRSFSANVWTCQNFGNTSSADGKSYKFVRARTRRASRVHYAQLNHSNYSMDKLNLSFLSYCSCNKIIIISLFLFVRDENLKHFLE</sequence>
<dbReference type="InterPro" id="IPR000719">
    <property type="entry name" value="Prot_kinase_dom"/>
</dbReference>
<dbReference type="Pfam" id="PF00069">
    <property type="entry name" value="Pkinase"/>
    <property type="match status" value="1"/>
</dbReference>
<keyword evidence="6" id="KW-0808">Transferase</keyword>
<dbReference type="AlphaFoldDB" id="A0A6P5ZTM7"/>
<protein>
    <submittedName>
        <fullName evidence="6">Probable serine/threonine-protein kinase PBL20</fullName>
    </submittedName>
</protein>
<evidence type="ECO:0000259" key="4">
    <source>
        <dbReference type="PROSITE" id="PS50011"/>
    </source>
</evidence>
<keyword evidence="3" id="KW-0812">Transmembrane</keyword>
<dbReference type="Proteomes" id="UP000515121">
    <property type="component" value="Unplaced"/>
</dbReference>
<keyword evidence="5" id="KW-1185">Reference proteome</keyword>
<keyword evidence="1" id="KW-0547">Nucleotide-binding</keyword>
<dbReference type="InterPro" id="IPR011009">
    <property type="entry name" value="Kinase-like_dom_sf"/>
</dbReference>
<gene>
    <name evidence="6" type="primary">LOC111303879</name>
</gene>
<feature type="transmembrane region" description="Helical" evidence="3">
    <location>
        <begin position="228"/>
        <end position="246"/>
    </location>
</feature>
<feature type="domain" description="Protein kinase" evidence="4">
    <location>
        <begin position="1"/>
        <end position="256"/>
    </location>
</feature>
<evidence type="ECO:0000313" key="6">
    <source>
        <dbReference type="RefSeq" id="XP_022756104.1"/>
    </source>
</evidence>
<dbReference type="SUPFAM" id="SSF56112">
    <property type="entry name" value="Protein kinase-like (PK-like)"/>
    <property type="match status" value="1"/>
</dbReference>
<dbReference type="GO" id="GO:0004672">
    <property type="term" value="F:protein kinase activity"/>
    <property type="evidence" value="ECO:0007669"/>
    <property type="project" value="InterPro"/>
</dbReference>
<evidence type="ECO:0000256" key="1">
    <source>
        <dbReference type="ARBA" id="ARBA00022741"/>
    </source>
</evidence>
<dbReference type="Gene3D" id="1.10.510.10">
    <property type="entry name" value="Transferase(Phosphotransferase) domain 1"/>
    <property type="match status" value="1"/>
</dbReference>
<accession>A0A6P5ZTM7</accession>
<dbReference type="InterPro" id="IPR008266">
    <property type="entry name" value="Tyr_kinase_AS"/>
</dbReference>
<evidence type="ECO:0000256" key="3">
    <source>
        <dbReference type="SAM" id="Phobius"/>
    </source>
</evidence>
<keyword evidence="2" id="KW-0067">ATP-binding</keyword>
<evidence type="ECO:0000256" key="2">
    <source>
        <dbReference type="ARBA" id="ARBA00022840"/>
    </source>
</evidence>
<reference evidence="6" key="1">
    <citation type="submission" date="2025-08" db="UniProtKB">
        <authorList>
            <consortium name="RefSeq"/>
        </authorList>
    </citation>
    <scope>IDENTIFICATION</scope>
    <source>
        <tissue evidence="6">Fruit stalk</tissue>
    </source>
</reference>
<keyword evidence="6" id="KW-0418">Kinase</keyword>
<dbReference type="GO" id="GO:0005524">
    <property type="term" value="F:ATP binding"/>
    <property type="evidence" value="ECO:0007669"/>
    <property type="project" value="UniProtKB-KW"/>
</dbReference>
<evidence type="ECO:0000313" key="5">
    <source>
        <dbReference type="Proteomes" id="UP000515121"/>
    </source>
</evidence>
<dbReference type="OrthoDB" id="4062651at2759"/>
<dbReference type="RefSeq" id="XP_022756104.1">
    <property type="nucleotide sequence ID" value="XM_022900369.1"/>
</dbReference>
<organism evidence="5 6">
    <name type="scientific">Durio zibethinus</name>
    <name type="common">Durian</name>
    <dbReference type="NCBI Taxonomy" id="66656"/>
    <lineage>
        <taxon>Eukaryota</taxon>
        <taxon>Viridiplantae</taxon>
        <taxon>Streptophyta</taxon>
        <taxon>Embryophyta</taxon>
        <taxon>Tracheophyta</taxon>
        <taxon>Spermatophyta</taxon>
        <taxon>Magnoliopsida</taxon>
        <taxon>eudicotyledons</taxon>
        <taxon>Gunneridae</taxon>
        <taxon>Pentapetalae</taxon>
        <taxon>rosids</taxon>
        <taxon>malvids</taxon>
        <taxon>Malvales</taxon>
        <taxon>Malvaceae</taxon>
        <taxon>Helicteroideae</taxon>
        <taxon>Durio</taxon>
    </lineage>
</organism>
<dbReference type="GO" id="GO:0005886">
    <property type="term" value="C:plasma membrane"/>
    <property type="evidence" value="ECO:0007669"/>
    <property type="project" value="TreeGrafter"/>
</dbReference>
<name>A0A6P5ZTM7_DURZI</name>
<dbReference type="PANTHER" id="PTHR27001">
    <property type="entry name" value="OS01G0253100 PROTEIN"/>
    <property type="match status" value="1"/>
</dbReference>
<keyword evidence="3" id="KW-1133">Transmembrane helix</keyword>
<dbReference type="PROSITE" id="PS50011">
    <property type="entry name" value="PROTEIN_KINASE_DOM"/>
    <property type="match status" value="1"/>
</dbReference>
<keyword evidence="3" id="KW-0472">Membrane</keyword>
<dbReference type="KEGG" id="dzi:111303879"/>
<dbReference type="PANTHER" id="PTHR27001:SF790">
    <property type="entry name" value="PROTEIN KINASE DOMAIN-CONTAINING PROTEIN"/>
    <property type="match status" value="1"/>
</dbReference>